<dbReference type="EMBL" id="GBRH01228284">
    <property type="protein sequence ID" value="JAD69611.1"/>
    <property type="molecule type" value="Transcribed_RNA"/>
</dbReference>
<evidence type="ECO:0000313" key="1">
    <source>
        <dbReference type="EMBL" id="JAD69611.1"/>
    </source>
</evidence>
<proteinExistence type="predicted"/>
<name>A0A0A9C250_ARUDO</name>
<reference evidence="1" key="1">
    <citation type="submission" date="2014-09" db="EMBL/GenBank/DDBJ databases">
        <authorList>
            <person name="Magalhaes I.L.F."/>
            <person name="Oliveira U."/>
            <person name="Santos F.R."/>
            <person name="Vidigal T.H.D.A."/>
            <person name="Brescovit A.D."/>
            <person name="Santos A.J."/>
        </authorList>
    </citation>
    <scope>NUCLEOTIDE SEQUENCE</scope>
    <source>
        <tissue evidence="1">Shoot tissue taken approximately 20 cm above the soil surface</tissue>
    </source>
</reference>
<reference evidence="1" key="2">
    <citation type="journal article" date="2015" name="Data Brief">
        <title>Shoot transcriptome of the giant reed, Arundo donax.</title>
        <authorList>
            <person name="Barrero R.A."/>
            <person name="Guerrero F.D."/>
            <person name="Moolhuijzen P."/>
            <person name="Goolsby J.A."/>
            <person name="Tidwell J."/>
            <person name="Bellgard S.E."/>
            <person name="Bellgard M.I."/>
        </authorList>
    </citation>
    <scope>NUCLEOTIDE SEQUENCE</scope>
    <source>
        <tissue evidence="1">Shoot tissue taken approximately 20 cm above the soil surface</tissue>
    </source>
</reference>
<organism evidence="1">
    <name type="scientific">Arundo donax</name>
    <name type="common">Giant reed</name>
    <name type="synonym">Donax arundinaceus</name>
    <dbReference type="NCBI Taxonomy" id="35708"/>
    <lineage>
        <taxon>Eukaryota</taxon>
        <taxon>Viridiplantae</taxon>
        <taxon>Streptophyta</taxon>
        <taxon>Embryophyta</taxon>
        <taxon>Tracheophyta</taxon>
        <taxon>Spermatophyta</taxon>
        <taxon>Magnoliopsida</taxon>
        <taxon>Liliopsida</taxon>
        <taxon>Poales</taxon>
        <taxon>Poaceae</taxon>
        <taxon>PACMAD clade</taxon>
        <taxon>Arundinoideae</taxon>
        <taxon>Arundineae</taxon>
        <taxon>Arundo</taxon>
    </lineage>
</organism>
<sequence>MSPMLFLRLRVDQDIIKKNNHKFIQVLMQHPIHRIHKSSRGIC</sequence>
<protein>
    <submittedName>
        <fullName evidence="1">Uncharacterized protein</fullName>
    </submittedName>
</protein>
<dbReference type="AlphaFoldDB" id="A0A0A9C250"/>
<accession>A0A0A9C250</accession>